<evidence type="ECO:0000313" key="2">
    <source>
        <dbReference type="Proteomes" id="UP000547510"/>
    </source>
</evidence>
<accession>A0A841CW82</accession>
<keyword evidence="1" id="KW-0489">Methyltransferase</keyword>
<keyword evidence="2" id="KW-1185">Reference proteome</keyword>
<organism evidence="1 2">
    <name type="scientific">Saccharothrix tamanrassetensis</name>
    <dbReference type="NCBI Taxonomy" id="1051531"/>
    <lineage>
        <taxon>Bacteria</taxon>
        <taxon>Bacillati</taxon>
        <taxon>Actinomycetota</taxon>
        <taxon>Actinomycetes</taxon>
        <taxon>Pseudonocardiales</taxon>
        <taxon>Pseudonocardiaceae</taxon>
        <taxon>Saccharothrix</taxon>
    </lineage>
</organism>
<dbReference type="AlphaFoldDB" id="A0A841CW82"/>
<protein>
    <submittedName>
        <fullName evidence="1">Putative methyltransferase</fullName>
    </submittedName>
</protein>
<proteinExistence type="predicted"/>
<evidence type="ECO:0000313" key="1">
    <source>
        <dbReference type="EMBL" id="MBB5960277.1"/>
    </source>
</evidence>
<dbReference type="GO" id="GO:0008168">
    <property type="term" value="F:methyltransferase activity"/>
    <property type="evidence" value="ECO:0007669"/>
    <property type="project" value="UniProtKB-KW"/>
</dbReference>
<name>A0A841CW82_9PSEU</name>
<dbReference type="GO" id="GO:0032259">
    <property type="term" value="P:methylation"/>
    <property type="evidence" value="ECO:0007669"/>
    <property type="project" value="UniProtKB-KW"/>
</dbReference>
<comment type="caution">
    <text evidence="1">The sequence shown here is derived from an EMBL/GenBank/DDBJ whole genome shotgun (WGS) entry which is preliminary data.</text>
</comment>
<dbReference type="Proteomes" id="UP000547510">
    <property type="component" value="Unassembled WGS sequence"/>
</dbReference>
<reference evidence="1 2" key="1">
    <citation type="submission" date="2020-08" db="EMBL/GenBank/DDBJ databases">
        <title>Genomic Encyclopedia of Type Strains, Phase III (KMG-III): the genomes of soil and plant-associated and newly described type strains.</title>
        <authorList>
            <person name="Whitman W."/>
        </authorList>
    </citation>
    <scope>NUCLEOTIDE SEQUENCE [LARGE SCALE GENOMIC DNA]</scope>
    <source>
        <strain evidence="1 2">CECT 8640</strain>
    </source>
</reference>
<dbReference type="EMBL" id="JACHJN010000015">
    <property type="protein sequence ID" value="MBB5960277.1"/>
    <property type="molecule type" value="Genomic_DNA"/>
</dbReference>
<sequence>MKTDYPAVAVMASVAVAKEATVKTRTDMDEHDLYVVFDGDPMSFELTLSREVAAVCVAQFSEALRELPVR</sequence>
<dbReference type="RefSeq" id="WP_184698360.1">
    <property type="nucleotide sequence ID" value="NZ_JACHJN010000015.1"/>
</dbReference>
<gene>
    <name evidence="1" type="ORF">FHS29_006900</name>
</gene>
<keyword evidence="1" id="KW-0808">Transferase</keyword>